<dbReference type="SUPFAM" id="SSF56176">
    <property type="entry name" value="FAD-binding/transporter-associated domain-like"/>
    <property type="match status" value="1"/>
</dbReference>
<evidence type="ECO:0000256" key="1">
    <source>
        <dbReference type="ARBA" id="ARBA00022630"/>
    </source>
</evidence>
<dbReference type="PANTHER" id="PTHR42659:SF9">
    <property type="entry name" value="XANTHINE DEHYDROGENASE FAD-BINDING SUBUNIT XDHB-RELATED"/>
    <property type="match status" value="1"/>
</dbReference>
<evidence type="ECO:0000259" key="3">
    <source>
        <dbReference type="PROSITE" id="PS51387"/>
    </source>
</evidence>
<sequence length="293" mass="32000">MNEIVIKSPTTLKELVQILAVADNNTYMLSGGTDFIIKMRREKINNGTIINLKDLKELNYITNTEDYVKIGGITTLTEISCSSIVDKYATALKEATGKVGSTQIRNAATLAGNIANSAPCADTVTALMALSAKVKIINGSGEIYEKKVDDIVLGSEKNSLKRDEVIIEVNIPIDLEARSSFGKIGSRTAVTISKLNMAVTFKYNHEMVINEAMVVIGAIGPKAFNSSTVANSLLNKKINTQFIYLFEETLQKQVDEAILGRASHPYKREAIRGLADDIMKRMFPQIMTGGELS</sequence>
<dbReference type="AlphaFoldDB" id="A0A6I0FAV0"/>
<dbReference type="Gene3D" id="3.30.465.10">
    <property type="match status" value="1"/>
</dbReference>
<dbReference type="Gene3D" id="3.30.43.10">
    <property type="entry name" value="Uridine Diphospho-n-acetylenolpyruvylglucosamine Reductase, domain 2"/>
    <property type="match status" value="1"/>
</dbReference>
<dbReference type="InterPro" id="IPR005107">
    <property type="entry name" value="CO_DH_flav_C"/>
</dbReference>
<dbReference type="Pfam" id="PF03450">
    <property type="entry name" value="CO_deh_flav_C"/>
    <property type="match status" value="1"/>
</dbReference>
<dbReference type="InterPro" id="IPR051312">
    <property type="entry name" value="Diverse_Substr_Oxidored"/>
</dbReference>
<dbReference type="Proteomes" id="UP000432715">
    <property type="component" value="Unassembled WGS sequence"/>
</dbReference>
<dbReference type="PANTHER" id="PTHR42659">
    <property type="entry name" value="XANTHINE DEHYDROGENASE SUBUNIT C-RELATED"/>
    <property type="match status" value="1"/>
</dbReference>
<dbReference type="InterPro" id="IPR016167">
    <property type="entry name" value="FAD-bd_PCMH_sub1"/>
</dbReference>
<feature type="domain" description="FAD-binding PCMH-type" evidence="3">
    <location>
        <begin position="1"/>
        <end position="176"/>
    </location>
</feature>
<evidence type="ECO:0000313" key="4">
    <source>
        <dbReference type="EMBL" id="KAB3534805.1"/>
    </source>
</evidence>
<accession>A0A6I0FAV0</accession>
<organism evidence="4 5">
    <name type="scientific">Alkaliphilus pronyensis</name>
    <dbReference type="NCBI Taxonomy" id="1482732"/>
    <lineage>
        <taxon>Bacteria</taxon>
        <taxon>Bacillati</taxon>
        <taxon>Bacillota</taxon>
        <taxon>Clostridia</taxon>
        <taxon>Peptostreptococcales</taxon>
        <taxon>Natronincolaceae</taxon>
        <taxon>Alkaliphilus</taxon>
    </lineage>
</organism>
<proteinExistence type="predicted"/>
<keyword evidence="5" id="KW-1185">Reference proteome</keyword>
<evidence type="ECO:0000313" key="5">
    <source>
        <dbReference type="Proteomes" id="UP000432715"/>
    </source>
</evidence>
<dbReference type="Gene3D" id="3.30.390.50">
    <property type="entry name" value="CO dehydrogenase flavoprotein, C-terminal domain"/>
    <property type="match status" value="1"/>
</dbReference>
<dbReference type="InterPro" id="IPR002346">
    <property type="entry name" value="Mopterin_DH_FAD-bd"/>
</dbReference>
<name>A0A6I0FAV0_9FIRM</name>
<dbReference type="Pfam" id="PF00941">
    <property type="entry name" value="FAD_binding_5"/>
    <property type="match status" value="1"/>
</dbReference>
<dbReference type="RefSeq" id="WP_151861102.1">
    <property type="nucleotide sequence ID" value="NZ_WBZC01000025.1"/>
</dbReference>
<dbReference type="InterPro" id="IPR036318">
    <property type="entry name" value="FAD-bd_PCMH-like_sf"/>
</dbReference>
<dbReference type="GO" id="GO:0016491">
    <property type="term" value="F:oxidoreductase activity"/>
    <property type="evidence" value="ECO:0007669"/>
    <property type="project" value="UniProtKB-KW"/>
</dbReference>
<dbReference type="InterPro" id="IPR036683">
    <property type="entry name" value="CO_DH_flav_C_dom_sf"/>
</dbReference>
<dbReference type="GO" id="GO:0071949">
    <property type="term" value="F:FAD binding"/>
    <property type="evidence" value="ECO:0007669"/>
    <property type="project" value="InterPro"/>
</dbReference>
<dbReference type="InterPro" id="IPR016169">
    <property type="entry name" value="FAD-bd_PCMH_sub2"/>
</dbReference>
<dbReference type="InterPro" id="IPR016166">
    <property type="entry name" value="FAD-bd_PCMH"/>
</dbReference>
<evidence type="ECO:0000256" key="2">
    <source>
        <dbReference type="ARBA" id="ARBA00023002"/>
    </source>
</evidence>
<dbReference type="OrthoDB" id="9789842at2"/>
<reference evidence="4 5" key="1">
    <citation type="submission" date="2019-10" db="EMBL/GenBank/DDBJ databases">
        <title>Alkaliphilus serpentinus sp. nov. and Alkaliphilus pronyensis sp. nov., two novel anaerobic alkaliphilic species isolated from the serpentinized-hosted hydrothermal field of the Prony Bay (New Caledonia).</title>
        <authorList>
            <person name="Postec A."/>
        </authorList>
    </citation>
    <scope>NUCLEOTIDE SEQUENCE [LARGE SCALE GENOMIC DNA]</scope>
    <source>
        <strain evidence="4 5">LacV</strain>
    </source>
</reference>
<gene>
    <name evidence="4" type="ORF">F8154_08055</name>
</gene>
<dbReference type="PROSITE" id="PS51387">
    <property type="entry name" value="FAD_PCMH"/>
    <property type="match status" value="1"/>
</dbReference>
<protein>
    <recommendedName>
        <fullName evidence="3">FAD-binding PCMH-type domain-containing protein</fullName>
    </recommendedName>
</protein>
<dbReference type="EMBL" id="WBZC01000025">
    <property type="protein sequence ID" value="KAB3534805.1"/>
    <property type="molecule type" value="Genomic_DNA"/>
</dbReference>
<keyword evidence="2" id="KW-0560">Oxidoreductase</keyword>
<keyword evidence="1" id="KW-0285">Flavoprotein</keyword>
<dbReference type="SUPFAM" id="SSF55447">
    <property type="entry name" value="CO dehydrogenase flavoprotein C-terminal domain-like"/>
    <property type="match status" value="1"/>
</dbReference>
<comment type="caution">
    <text evidence="4">The sequence shown here is derived from an EMBL/GenBank/DDBJ whole genome shotgun (WGS) entry which is preliminary data.</text>
</comment>